<feature type="chain" id="PRO_5047262966" evidence="1">
    <location>
        <begin position="24"/>
        <end position="223"/>
    </location>
</feature>
<feature type="signal peptide" evidence="1">
    <location>
        <begin position="1"/>
        <end position="23"/>
    </location>
</feature>
<gene>
    <name evidence="2" type="ORF">ACFFK8_04345</name>
</gene>
<reference evidence="2 3" key="1">
    <citation type="submission" date="2024-09" db="EMBL/GenBank/DDBJ databases">
        <authorList>
            <person name="Sun Q."/>
            <person name="Mori K."/>
        </authorList>
    </citation>
    <scope>NUCLEOTIDE SEQUENCE [LARGE SCALE GENOMIC DNA]</scope>
    <source>
        <strain evidence="2 3">ATCC 51272</strain>
    </source>
</reference>
<evidence type="ECO:0000313" key="2">
    <source>
        <dbReference type="EMBL" id="MFB9897064.1"/>
    </source>
</evidence>
<dbReference type="PROSITE" id="PS51257">
    <property type="entry name" value="PROKAR_LIPOPROTEIN"/>
    <property type="match status" value="1"/>
</dbReference>
<dbReference type="Pfam" id="PF14014">
    <property type="entry name" value="DUF4230"/>
    <property type="match status" value="1"/>
</dbReference>
<dbReference type="EMBL" id="JBHLZF010000001">
    <property type="protein sequence ID" value="MFB9897064.1"/>
    <property type="molecule type" value="Genomic_DNA"/>
</dbReference>
<dbReference type="InterPro" id="IPR025324">
    <property type="entry name" value="DUF4230"/>
</dbReference>
<organism evidence="2 3">
    <name type="scientific">Hallella seregens ATCC 51272</name>
    <dbReference type="NCBI Taxonomy" id="1336250"/>
    <lineage>
        <taxon>Bacteria</taxon>
        <taxon>Pseudomonadati</taxon>
        <taxon>Bacteroidota</taxon>
        <taxon>Bacteroidia</taxon>
        <taxon>Bacteroidales</taxon>
        <taxon>Prevotellaceae</taxon>
        <taxon>Hallella</taxon>
    </lineage>
</organism>
<name>A0ABV5ZLN8_9BACT</name>
<protein>
    <submittedName>
        <fullName evidence="2">DUF4230 domain-containing protein</fullName>
    </submittedName>
</protein>
<comment type="caution">
    <text evidence="2">The sequence shown here is derived from an EMBL/GenBank/DDBJ whole genome shotgun (WGS) entry which is preliminary data.</text>
</comment>
<evidence type="ECO:0000256" key="1">
    <source>
        <dbReference type="SAM" id="SignalP"/>
    </source>
</evidence>
<sequence length="223" mass="25069">MFHRLLLLALPALLLLTACSRCGDGSGREGAPAATDTVPILVMQIQKCSRLYSSEYQLHKIVTFGDTLALSGSLLQHRFKINLPVGQRRVAIPLTATVKAYVDMGQLTERDIRRRGRRIELVLPDPQIELTATQIDHDAVRQRVSLLRSRFSDEELTRIQQQGREDIIRSLPRLGIVENARQNAARQLIPIVAGMGWRPEDVTVTFRKKFTPADLAGLIRKTE</sequence>
<dbReference type="RefSeq" id="WP_027953153.1">
    <property type="nucleotide sequence ID" value="NZ_JBHLZF010000001.1"/>
</dbReference>
<dbReference type="Proteomes" id="UP001589688">
    <property type="component" value="Unassembled WGS sequence"/>
</dbReference>
<keyword evidence="1" id="KW-0732">Signal</keyword>
<evidence type="ECO:0000313" key="3">
    <source>
        <dbReference type="Proteomes" id="UP001589688"/>
    </source>
</evidence>
<proteinExistence type="predicted"/>
<keyword evidence="3" id="KW-1185">Reference proteome</keyword>
<accession>A0ABV5ZLN8</accession>